<organism evidence="5 6">
    <name type="scientific">Trachipleistophora hominis</name>
    <name type="common">Microsporidian parasite</name>
    <dbReference type="NCBI Taxonomy" id="72359"/>
    <lineage>
        <taxon>Eukaryota</taxon>
        <taxon>Fungi</taxon>
        <taxon>Fungi incertae sedis</taxon>
        <taxon>Microsporidia</taxon>
        <taxon>Pleistophoridae</taxon>
        <taxon>Trachipleistophora</taxon>
    </lineage>
</organism>
<dbReference type="PANTHER" id="PTHR10142:SF0">
    <property type="entry name" value="DNA REPAIR PROTEIN COMPLEMENTING XP-A CELLS"/>
    <property type="match status" value="1"/>
</dbReference>
<evidence type="ECO:0000259" key="4">
    <source>
        <dbReference type="Pfam" id="PF05181"/>
    </source>
</evidence>
<evidence type="ECO:0000256" key="2">
    <source>
        <dbReference type="ARBA" id="ARBA00022833"/>
    </source>
</evidence>
<evidence type="ECO:0000256" key="3">
    <source>
        <dbReference type="ARBA" id="ARBA00023242"/>
    </source>
</evidence>
<dbReference type="STRING" id="72359.L7JVN1"/>
<protein>
    <submittedName>
        <fullName evidence="5">DNA excision repair protein XPA/XPAC/RAD14</fullName>
    </submittedName>
</protein>
<dbReference type="PANTHER" id="PTHR10142">
    <property type="entry name" value="DNA REPAIR PROTEIN COMPLEMENTING XP-A CELLS"/>
    <property type="match status" value="1"/>
</dbReference>
<dbReference type="HOGENOM" id="CLU_053731_2_0_1"/>
<evidence type="ECO:0000256" key="1">
    <source>
        <dbReference type="ARBA" id="ARBA00004123"/>
    </source>
</evidence>
<proteinExistence type="predicted"/>
<dbReference type="VEuPathDB" id="MicrosporidiaDB:THOM_1657"/>
<dbReference type="GO" id="GO:0000715">
    <property type="term" value="P:nucleotide-excision repair, DNA damage recognition"/>
    <property type="evidence" value="ECO:0007669"/>
    <property type="project" value="TreeGrafter"/>
</dbReference>
<dbReference type="InParanoid" id="L7JVN1"/>
<dbReference type="GO" id="GO:1901255">
    <property type="term" value="P:nucleotide-excision repair involved in interstrand cross-link repair"/>
    <property type="evidence" value="ECO:0007669"/>
    <property type="project" value="TreeGrafter"/>
</dbReference>
<dbReference type="GO" id="GO:0000110">
    <property type="term" value="C:nucleotide-excision repair factor 1 complex"/>
    <property type="evidence" value="ECO:0007669"/>
    <property type="project" value="TreeGrafter"/>
</dbReference>
<dbReference type="Gene3D" id="3.90.530.10">
    <property type="entry name" value="XPA C-terminal domain"/>
    <property type="match status" value="1"/>
</dbReference>
<dbReference type="InterPro" id="IPR000465">
    <property type="entry name" value="XPA/RAD14"/>
</dbReference>
<name>L7JVN1_TRAHO</name>
<feature type="domain" description="XPA C-terminal" evidence="4">
    <location>
        <begin position="77"/>
        <end position="124"/>
    </location>
</feature>
<accession>L7JVN1</accession>
<evidence type="ECO:0000313" key="5">
    <source>
        <dbReference type="EMBL" id="ELQ75360.1"/>
    </source>
</evidence>
<gene>
    <name evidence="5" type="ORF">THOM_1657</name>
</gene>
<sequence>MNVSINSNSARTTPFMEHGFIKDENNKAKEQKQAYETSLKLPIIANKLCKYCDNPRIDFEVQQAFGISVCNECKYTKLRLINKTAIIKEYLLGNEDLKDVKCLTRPNPKKGTWSDMQLFQLEEIETIAKRKWGSIENIENEKERRKELLLDKKKKKIRKRVKELRKCTLIEDRMKINTHKHTFILVDGVCKCECGMVVDQEEI</sequence>
<dbReference type="OMA" id="CKCECGM"/>
<dbReference type="Proteomes" id="UP000011185">
    <property type="component" value="Unassembled WGS sequence"/>
</dbReference>
<dbReference type="InterPro" id="IPR009061">
    <property type="entry name" value="DNA-bd_dom_put_sf"/>
</dbReference>
<comment type="subcellular location">
    <subcellularLocation>
        <location evidence="1">Nucleus</location>
    </subcellularLocation>
</comment>
<keyword evidence="6" id="KW-1185">Reference proteome</keyword>
<evidence type="ECO:0000313" key="6">
    <source>
        <dbReference type="Proteomes" id="UP000011185"/>
    </source>
</evidence>
<dbReference type="EMBL" id="JH993966">
    <property type="protein sequence ID" value="ELQ75360.1"/>
    <property type="molecule type" value="Genomic_DNA"/>
</dbReference>
<dbReference type="GO" id="GO:0006284">
    <property type="term" value="P:base-excision repair"/>
    <property type="evidence" value="ECO:0007669"/>
    <property type="project" value="TreeGrafter"/>
</dbReference>
<dbReference type="GO" id="GO:0070914">
    <property type="term" value="P:UV-damage excision repair"/>
    <property type="evidence" value="ECO:0007669"/>
    <property type="project" value="TreeGrafter"/>
</dbReference>
<dbReference type="InterPro" id="IPR022656">
    <property type="entry name" value="XPA_C"/>
</dbReference>
<dbReference type="Pfam" id="PF05181">
    <property type="entry name" value="XPA_C"/>
    <property type="match status" value="1"/>
</dbReference>
<keyword evidence="3" id="KW-0539">Nucleus</keyword>
<dbReference type="FunCoup" id="L7JVN1">
    <property type="interactions" value="67"/>
</dbReference>
<keyword evidence="2" id="KW-0862">Zinc</keyword>
<reference evidence="5 6" key="1">
    <citation type="journal article" date="2012" name="PLoS Pathog.">
        <title>The genome of the obligate intracellular parasite Trachipleistophora hominis: new insights into microsporidian genome dynamics and reductive evolution.</title>
        <authorList>
            <person name="Heinz E."/>
            <person name="Williams T.A."/>
            <person name="Nakjang S."/>
            <person name="Noel C.J."/>
            <person name="Swan D.C."/>
            <person name="Goldberg A.V."/>
            <person name="Harris S.R."/>
            <person name="Weinmaier T."/>
            <person name="Markert S."/>
            <person name="Becher D."/>
            <person name="Bernhardt J."/>
            <person name="Dagan T."/>
            <person name="Hacker C."/>
            <person name="Lucocq J.M."/>
            <person name="Schweder T."/>
            <person name="Rattei T."/>
            <person name="Hall N."/>
            <person name="Hirt R.P."/>
            <person name="Embley T.M."/>
        </authorList>
    </citation>
    <scope>NUCLEOTIDE SEQUENCE [LARGE SCALE GENOMIC DNA]</scope>
</reference>
<dbReference type="InterPro" id="IPR037129">
    <property type="entry name" value="XPA_sf"/>
</dbReference>
<dbReference type="OrthoDB" id="5368863at2759"/>
<dbReference type="AlphaFoldDB" id="L7JVN1"/>
<dbReference type="SUPFAM" id="SSF46955">
    <property type="entry name" value="Putative DNA-binding domain"/>
    <property type="match status" value="1"/>
</dbReference>
<dbReference type="GO" id="GO:0003684">
    <property type="term" value="F:damaged DNA binding"/>
    <property type="evidence" value="ECO:0007669"/>
    <property type="project" value="InterPro"/>
</dbReference>